<evidence type="ECO:0000259" key="5">
    <source>
        <dbReference type="PROSITE" id="PS51733"/>
    </source>
</evidence>
<keyword evidence="1 6" id="KW-0436">Ligase</keyword>
<dbReference type="Gene3D" id="2.30.30.100">
    <property type="match status" value="1"/>
</dbReference>
<gene>
    <name evidence="6" type="ORF">FHS48_001961</name>
</gene>
<evidence type="ECO:0000256" key="3">
    <source>
        <dbReference type="ARBA" id="ARBA00024227"/>
    </source>
</evidence>
<evidence type="ECO:0000256" key="1">
    <source>
        <dbReference type="ARBA" id="ARBA00022598"/>
    </source>
</evidence>
<evidence type="ECO:0000313" key="7">
    <source>
        <dbReference type="Proteomes" id="UP000544872"/>
    </source>
</evidence>
<dbReference type="PROSITE" id="PS51733">
    <property type="entry name" value="BPL_LPL_CATALYTIC"/>
    <property type="match status" value="1"/>
</dbReference>
<dbReference type="InterPro" id="IPR045864">
    <property type="entry name" value="aa-tRNA-synth_II/BPL/LPL"/>
</dbReference>
<evidence type="ECO:0000256" key="4">
    <source>
        <dbReference type="ARBA" id="ARBA00047846"/>
    </source>
</evidence>
<keyword evidence="2" id="KW-0092">Biotin</keyword>
<comment type="caution">
    <text evidence="6">The sequence shown here is derived from an EMBL/GenBank/DDBJ whole genome shotgun (WGS) entry which is preliminary data.</text>
</comment>
<dbReference type="InterPro" id="IPR004143">
    <property type="entry name" value="BPL_LPL_catalytic"/>
</dbReference>
<dbReference type="Proteomes" id="UP000544872">
    <property type="component" value="Unassembled WGS sequence"/>
</dbReference>
<dbReference type="PANTHER" id="PTHR12835">
    <property type="entry name" value="BIOTIN PROTEIN LIGASE"/>
    <property type="match status" value="1"/>
</dbReference>
<dbReference type="SUPFAM" id="SSF55681">
    <property type="entry name" value="Class II aaRS and biotin synthetases"/>
    <property type="match status" value="1"/>
</dbReference>
<dbReference type="InterPro" id="IPR003142">
    <property type="entry name" value="BPL_C"/>
</dbReference>
<accession>A0A7W9ZG15</accession>
<dbReference type="GO" id="GO:0004077">
    <property type="term" value="F:biotin--[biotin carboxyl-carrier protein] ligase activity"/>
    <property type="evidence" value="ECO:0007669"/>
    <property type="project" value="UniProtKB-EC"/>
</dbReference>
<feature type="domain" description="BPL/LPL catalytic" evidence="5">
    <location>
        <begin position="14"/>
        <end position="188"/>
    </location>
</feature>
<dbReference type="Pfam" id="PF03099">
    <property type="entry name" value="BPL_LplA_LipB"/>
    <property type="match status" value="1"/>
</dbReference>
<dbReference type="AlphaFoldDB" id="A0A7W9ZG15"/>
<dbReference type="Gene3D" id="3.30.930.10">
    <property type="entry name" value="Bira Bifunctional Protein, Domain 2"/>
    <property type="match status" value="1"/>
</dbReference>
<comment type="catalytic activity">
    <reaction evidence="4">
        <text>biotin + L-lysyl-[protein] + ATP = N(6)-biotinyl-L-lysyl-[protein] + AMP + diphosphate + H(+)</text>
        <dbReference type="Rhea" id="RHEA:11756"/>
        <dbReference type="Rhea" id="RHEA-COMP:9752"/>
        <dbReference type="Rhea" id="RHEA-COMP:10505"/>
        <dbReference type="ChEBI" id="CHEBI:15378"/>
        <dbReference type="ChEBI" id="CHEBI:29969"/>
        <dbReference type="ChEBI" id="CHEBI:30616"/>
        <dbReference type="ChEBI" id="CHEBI:33019"/>
        <dbReference type="ChEBI" id="CHEBI:57586"/>
        <dbReference type="ChEBI" id="CHEBI:83144"/>
        <dbReference type="ChEBI" id="CHEBI:456215"/>
        <dbReference type="EC" id="6.3.4.15"/>
    </reaction>
</comment>
<dbReference type="NCBIfam" id="TIGR00121">
    <property type="entry name" value="birA_ligase"/>
    <property type="match status" value="1"/>
</dbReference>
<evidence type="ECO:0000256" key="2">
    <source>
        <dbReference type="ARBA" id="ARBA00023267"/>
    </source>
</evidence>
<dbReference type="RefSeq" id="WP_260402418.1">
    <property type="nucleotide sequence ID" value="NZ_JACIIX010000006.1"/>
</dbReference>
<name>A0A7W9ZG15_NOVIT</name>
<evidence type="ECO:0000313" key="6">
    <source>
        <dbReference type="EMBL" id="MBB6210545.1"/>
    </source>
</evidence>
<dbReference type="Pfam" id="PF02237">
    <property type="entry name" value="BPL_C"/>
    <property type="match status" value="1"/>
</dbReference>
<dbReference type="CDD" id="cd16442">
    <property type="entry name" value="BPL"/>
    <property type="match status" value="1"/>
</dbReference>
<dbReference type="PANTHER" id="PTHR12835:SF5">
    <property type="entry name" value="BIOTIN--PROTEIN LIGASE"/>
    <property type="match status" value="1"/>
</dbReference>
<organism evidence="6 7">
    <name type="scientific">Novispirillum itersonii</name>
    <name type="common">Aquaspirillum itersonii</name>
    <dbReference type="NCBI Taxonomy" id="189"/>
    <lineage>
        <taxon>Bacteria</taxon>
        <taxon>Pseudomonadati</taxon>
        <taxon>Pseudomonadota</taxon>
        <taxon>Alphaproteobacteria</taxon>
        <taxon>Rhodospirillales</taxon>
        <taxon>Novispirillaceae</taxon>
        <taxon>Novispirillum</taxon>
    </lineage>
</organism>
<reference evidence="6 7" key="1">
    <citation type="submission" date="2020-08" db="EMBL/GenBank/DDBJ databases">
        <title>Genomic Encyclopedia of Type Strains, Phase IV (KMG-IV): sequencing the most valuable type-strain genomes for metagenomic binning, comparative biology and taxonomic classification.</title>
        <authorList>
            <person name="Goeker M."/>
        </authorList>
    </citation>
    <scope>NUCLEOTIDE SEQUENCE [LARGE SCALE GENOMIC DNA]</scope>
    <source>
        <strain evidence="6 7">DSM 11590</strain>
    </source>
</reference>
<dbReference type="GO" id="GO:0005737">
    <property type="term" value="C:cytoplasm"/>
    <property type="evidence" value="ECO:0007669"/>
    <property type="project" value="TreeGrafter"/>
</dbReference>
<dbReference type="EC" id="6.3.4.15" evidence="3"/>
<dbReference type="EMBL" id="JACIIX010000006">
    <property type="protein sequence ID" value="MBB6210545.1"/>
    <property type="molecule type" value="Genomic_DNA"/>
</dbReference>
<protein>
    <recommendedName>
        <fullName evidence="3">biotin--[biotin carboxyl-carrier protein] ligase</fullName>
        <ecNumber evidence="3">6.3.4.15</ecNumber>
    </recommendedName>
</protein>
<proteinExistence type="predicted"/>
<dbReference type="InterPro" id="IPR004408">
    <property type="entry name" value="Biotin_CoA_COase_ligase"/>
</dbReference>
<sequence length="254" mass="27489">MDTANERVSREALPHGWRLVLLQETDSTNLELRRRRDSDPGEGLAVVAARQTSGRGRRGREWTSPEGNLYISIRLDSRPGGLPTAAQLSFVAAVALTDALRDVAPHVPIRCKWPNDLLVNGAKISGILLESDDPYVIVGIGVNLVWSPPPGQALYPATNLRQEGAVVSPETLAAALCRHLAACTQLWRDGGFAPIRSAWLEVAQGRGQTVTARLHDGSEQQGEFVDLDADGALVLQSNMGRIRIMAADVFFGAR</sequence>
<keyword evidence="7" id="KW-1185">Reference proteome</keyword>